<dbReference type="InterPro" id="IPR017850">
    <property type="entry name" value="Alkaline_phosphatase_core_sf"/>
</dbReference>
<accession>A0A2T4UGR7</accession>
<dbReference type="OrthoDB" id="9777306at2"/>
<proteinExistence type="predicted"/>
<dbReference type="Gene3D" id="3.40.720.10">
    <property type="entry name" value="Alkaline Phosphatase, subunit A"/>
    <property type="match status" value="1"/>
</dbReference>
<name>A0A2T4UGR7_9ACTN</name>
<organism evidence="3 4">
    <name type="scientific">Paraconexibacter algicola</name>
    <dbReference type="NCBI Taxonomy" id="2133960"/>
    <lineage>
        <taxon>Bacteria</taxon>
        <taxon>Bacillati</taxon>
        <taxon>Actinomycetota</taxon>
        <taxon>Thermoleophilia</taxon>
        <taxon>Solirubrobacterales</taxon>
        <taxon>Paraconexibacteraceae</taxon>
        <taxon>Paraconexibacter</taxon>
    </lineage>
</organism>
<dbReference type="PROSITE" id="PS51318">
    <property type="entry name" value="TAT"/>
    <property type="match status" value="1"/>
</dbReference>
<dbReference type="InterPro" id="IPR006311">
    <property type="entry name" value="TAT_signal"/>
</dbReference>
<evidence type="ECO:0000259" key="2">
    <source>
        <dbReference type="Pfam" id="PF00884"/>
    </source>
</evidence>
<dbReference type="PANTHER" id="PTHR46615:SF1">
    <property type="entry name" value="ARYLSULFATASE K"/>
    <property type="match status" value="1"/>
</dbReference>
<keyword evidence="4" id="KW-1185">Reference proteome</keyword>
<comment type="caution">
    <text evidence="3">The sequence shown here is derived from an EMBL/GenBank/DDBJ whole genome shotgun (WGS) entry which is preliminary data.</text>
</comment>
<feature type="signal peptide" evidence="1">
    <location>
        <begin position="1"/>
        <end position="27"/>
    </location>
</feature>
<dbReference type="EMBL" id="PYYB01000001">
    <property type="protein sequence ID" value="PTL58395.1"/>
    <property type="molecule type" value="Genomic_DNA"/>
</dbReference>
<evidence type="ECO:0000313" key="3">
    <source>
        <dbReference type="EMBL" id="PTL58395.1"/>
    </source>
</evidence>
<protein>
    <recommendedName>
        <fullName evidence="2">Sulfatase N-terminal domain-containing protein</fullName>
    </recommendedName>
</protein>
<dbReference type="InterPro" id="IPR051849">
    <property type="entry name" value="GAG-degrading_sulfatase"/>
</dbReference>
<dbReference type="AlphaFoldDB" id="A0A2T4UGR7"/>
<dbReference type="InterPro" id="IPR000917">
    <property type="entry name" value="Sulfatase_N"/>
</dbReference>
<sequence length="597" mass="65533">MSTDRRGFLAGGARLAAAASLGGLATAAVPAAAAPAPAGRRPNVLILMTDQERHQDRLPDHLPTPVRCWMDANGTRIDRFHASSMACSPSRACFWTGMYAPQQGIYGTFVLGTQFTMDPSIPTIGDLFKELGYRTAFFGKWHLSFPGEPPTNPEALLDLAKGSPLAGYGFDDSAISPPADVGGYNDGYTNDPIWTGQAVDWLKRHADDERPWLCVLSLLNPHDIQFYPRGFRVDWERPDYDPQLEPSFHAEPTLADKPTSQQRFREVAAVVAGTPRGTQDDPDYFRGHLNVYYDLIVGTDEMLGAAIRAVADAGALDDTVIVRTADHGELGSAHRLQNKGTTMYDEQNRVPFTVVYPKRFPRGGRSAALGEAVDLVPTLLEVAGAADPVARWPWLRGVSLVEALEHPERRGPRDHTLYRTDEYPITNVGTAVPTNSHIRAIYDGRYKFARYVAVADQHFAGPELRERQEYELYDTWNDPYEIRNLANDPGYAALAADLLAWLYEREAVSFTPVQVSAYGPRAPIRKLPEPPSLNATSNTIPNPWVGAAPGSYLTIPGPQPTPAAFLYEGGLPDLGLLGPRPSGADHARFFCELLPES</sequence>
<reference evidence="3 4" key="1">
    <citation type="submission" date="2018-03" db="EMBL/GenBank/DDBJ databases">
        <title>Aquarubrobacter algicola gen. nov., sp. nov., a novel actinobacterium isolated from shallow eutrophic lake during the end of cyanobacterial harmful algal blooms.</title>
        <authorList>
            <person name="Chun S.J."/>
        </authorList>
    </citation>
    <scope>NUCLEOTIDE SEQUENCE [LARGE SCALE GENOMIC DNA]</scope>
    <source>
        <strain evidence="3 4">Seoho-28</strain>
    </source>
</reference>
<dbReference type="Pfam" id="PF00884">
    <property type="entry name" value="Sulfatase"/>
    <property type="match status" value="1"/>
</dbReference>
<dbReference type="Proteomes" id="UP000240739">
    <property type="component" value="Unassembled WGS sequence"/>
</dbReference>
<feature type="domain" description="Sulfatase N-terminal" evidence="2">
    <location>
        <begin position="42"/>
        <end position="385"/>
    </location>
</feature>
<dbReference type="PANTHER" id="PTHR46615">
    <property type="entry name" value="ARYLSULFATASE K"/>
    <property type="match status" value="1"/>
</dbReference>
<gene>
    <name evidence="3" type="ORF">C7Y72_01385</name>
</gene>
<evidence type="ECO:0000256" key="1">
    <source>
        <dbReference type="SAM" id="SignalP"/>
    </source>
</evidence>
<feature type="chain" id="PRO_5039521061" description="Sulfatase N-terminal domain-containing protein" evidence="1">
    <location>
        <begin position="28"/>
        <end position="597"/>
    </location>
</feature>
<keyword evidence="1" id="KW-0732">Signal</keyword>
<dbReference type="GO" id="GO:0004065">
    <property type="term" value="F:arylsulfatase activity"/>
    <property type="evidence" value="ECO:0007669"/>
    <property type="project" value="TreeGrafter"/>
</dbReference>
<dbReference type="GO" id="GO:0015024">
    <property type="term" value="F:glucuronate-2-sulfatase activity"/>
    <property type="evidence" value="ECO:0007669"/>
    <property type="project" value="TreeGrafter"/>
</dbReference>
<evidence type="ECO:0000313" key="4">
    <source>
        <dbReference type="Proteomes" id="UP000240739"/>
    </source>
</evidence>
<dbReference type="RefSeq" id="WP_107566833.1">
    <property type="nucleotide sequence ID" value="NZ_PYYB01000001.1"/>
</dbReference>
<dbReference type="SUPFAM" id="SSF53649">
    <property type="entry name" value="Alkaline phosphatase-like"/>
    <property type="match status" value="1"/>
</dbReference>